<feature type="compositionally biased region" description="Basic residues" evidence="1">
    <location>
        <begin position="166"/>
        <end position="176"/>
    </location>
</feature>
<feature type="compositionally biased region" description="Low complexity" evidence="1">
    <location>
        <begin position="207"/>
        <end position="221"/>
    </location>
</feature>
<name>A0ABN9PN97_9DINO</name>
<feature type="compositionally biased region" description="Low complexity" evidence="1">
    <location>
        <begin position="146"/>
        <end position="165"/>
    </location>
</feature>
<evidence type="ECO:0000313" key="3">
    <source>
        <dbReference type="Proteomes" id="UP001189429"/>
    </source>
</evidence>
<dbReference type="EMBL" id="CAUYUJ010000671">
    <property type="protein sequence ID" value="CAK0791871.1"/>
    <property type="molecule type" value="Genomic_DNA"/>
</dbReference>
<feature type="compositionally biased region" description="Basic residues" evidence="1">
    <location>
        <begin position="32"/>
        <end position="48"/>
    </location>
</feature>
<feature type="compositionally biased region" description="Basic and acidic residues" evidence="1">
    <location>
        <begin position="20"/>
        <end position="31"/>
    </location>
</feature>
<feature type="compositionally biased region" description="Gly residues" evidence="1">
    <location>
        <begin position="104"/>
        <end position="124"/>
    </location>
</feature>
<keyword evidence="3" id="KW-1185">Reference proteome</keyword>
<reference evidence="2" key="1">
    <citation type="submission" date="2023-10" db="EMBL/GenBank/DDBJ databases">
        <authorList>
            <person name="Chen Y."/>
            <person name="Shah S."/>
            <person name="Dougan E. K."/>
            <person name="Thang M."/>
            <person name="Chan C."/>
        </authorList>
    </citation>
    <scope>NUCLEOTIDE SEQUENCE [LARGE SCALE GENOMIC DNA]</scope>
</reference>
<dbReference type="Proteomes" id="UP001189429">
    <property type="component" value="Unassembled WGS sequence"/>
</dbReference>
<evidence type="ECO:0000313" key="2">
    <source>
        <dbReference type="EMBL" id="CAK0791871.1"/>
    </source>
</evidence>
<feature type="compositionally biased region" description="Low complexity" evidence="1">
    <location>
        <begin position="1"/>
        <end position="19"/>
    </location>
</feature>
<proteinExistence type="predicted"/>
<gene>
    <name evidence="2" type="ORF">PCOR1329_LOCUS2656</name>
</gene>
<sequence>AKPANGRPAGARAVRPARVGQEHPRRQDLRAPRARARLHGRPAARGVRHGGGGCSHYPAGWPGQRPRGARMLQGVAGAAGPRRRRAAGRAAAHRRPGPRAGRAASGGGQPCRGRGGAGDPGRGAPGARVRPVDARALGQDLPRLPPRGAAPVAAPAAAGRAAPRGAHARRRHRRAARPAPGRHAGGLPGRRVVQGALEGAKFVALRASRFGSDSSSSSSSPLGGGARARSYSRFALRAARSAKREVRRPW</sequence>
<accession>A0ABN9PN97</accession>
<comment type="caution">
    <text evidence="2">The sequence shown here is derived from an EMBL/GenBank/DDBJ whole genome shotgun (WGS) entry which is preliminary data.</text>
</comment>
<feature type="region of interest" description="Disordered" evidence="1">
    <location>
        <begin position="1"/>
        <end position="192"/>
    </location>
</feature>
<protein>
    <submittedName>
        <fullName evidence="2">Uncharacterized protein</fullName>
    </submittedName>
</protein>
<feature type="region of interest" description="Disordered" evidence="1">
    <location>
        <begin position="207"/>
        <end position="230"/>
    </location>
</feature>
<feature type="compositionally biased region" description="Basic residues" evidence="1">
    <location>
        <begin position="81"/>
        <end position="97"/>
    </location>
</feature>
<evidence type="ECO:0000256" key="1">
    <source>
        <dbReference type="SAM" id="MobiDB-lite"/>
    </source>
</evidence>
<feature type="non-terminal residue" evidence="2">
    <location>
        <position position="1"/>
    </location>
</feature>
<organism evidence="2 3">
    <name type="scientific">Prorocentrum cordatum</name>
    <dbReference type="NCBI Taxonomy" id="2364126"/>
    <lineage>
        <taxon>Eukaryota</taxon>
        <taxon>Sar</taxon>
        <taxon>Alveolata</taxon>
        <taxon>Dinophyceae</taxon>
        <taxon>Prorocentrales</taxon>
        <taxon>Prorocentraceae</taxon>
        <taxon>Prorocentrum</taxon>
    </lineage>
</organism>